<feature type="transmembrane region" description="Helical" evidence="1">
    <location>
        <begin position="52"/>
        <end position="69"/>
    </location>
</feature>
<keyword evidence="1" id="KW-0812">Transmembrane</keyword>
<keyword evidence="1" id="KW-1133">Transmembrane helix</keyword>
<sequence>MEQTRPPLPSRSWRLLRSRGEGCVLVRYHLSTSTLLCMDGARGRIFSGSGSSFGLLMASYVFGGAMAALDDFERGVLLVSRAMMLFAFTTHQVPLIVSFLFLEFPIRPTEHAV</sequence>
<protein>
    <submittedName>
        <fullName evidence="2">Uncharacterized protein</fullName>
    </submittedName>
</protein>
<name>A0A7S3AL24_9EUKA</name>
<evidence type="ECO:0000256" key="1">
    <source>
        <dbReference type="SAM" id="Phobius"/>
    </source>
</evidence>
<feature type="transmembrane region" description="Helical" evidence="1">
    <location>
        <begin position="81"/>
        <end position="102"/>
    </location>
</feature>
<dbReference type="EMBL" id="HBHX01011585">
    <property type="protein sequence ID" value="CAE0105778.1"/>
    <property type="molecule type" value="Transcribed_RNA"/>
</dbReference>
<accession>A0A7S3AL24</accession>
<dbReference type="AlphaFoldDB" id="A0A7S3AL24"/>
<proteinExistence type="predicted"/>
<organism evidence="2">
    <name type="scientific">Haptolina ericina</name>
    <dbReference type="NCBI Taxonomy" id="156174"/>
    <lineage>
        <taxon>Eukaryota</taxon>
        <taxon>Haptista</taxon>
        <taxon>Haptophyta</taxon>
        <taxon>Prymnesiophyceae</taxon>
        <taxon>Prymnesiales</taxon>
        <taxon>Prymnesiaceae</taxon>
        <taxon>Haptolina</taxon>
    </lineage>
</organism>
<evidence type="ECO:0000313" key="2">
    <source>
        <dbReference type="EMBL" id="CAE0105778.1"/>
    </source>
</evidence>
<gene>
    <name evidence="2" type="ORF">HERI1096_LOCUS6436</name>
</gene>
<keyword evidence="1" id="KW-0472">Membrane</keyword>
<reference evidence="2" key="1">
    <citation type="submission" date="2021-01" db="EMBL/GenBank/DDBJ databases">
        <authorList>
            <person name="Corre E."/>
            <person name="Pelletier E."/>
            <person name="Niang G."/>
            <person name="Scheremetjew M."/>
            <person name="Finn R."/>
            <person name="Kale V."/>
            <person name="Holt S."/>
            <person name="Cochrane G."/>
            <person name="Meng A."/>
            <person name="Brown T."/>
            <person name="Cohen L."/>
        </authorList>
    </citation>
    <scope>NUCLEOTIDE SEQUENCE</scope>
    <source>
        <strain evidence="2">CCMP281</strain>
    </source>
</reference>